<proteinExistence type="predicted"/>
<keyword evidence="1" id="KW-1133">Transmembrane helix</keyword>
<dbReference type="EMBL" id="UOFT01000036">
    <property type="protein sequence ID" value="VAW94165.1"/>
    <property type="molecule type" value="Genomic_DNA"/>
</dbReference>
<feature type="transmembrane region" description="Helical" evidence="1">
    <location>
        <begin position="60"/>
        <end position="77"/>
    </location>
</feature>
<keyword evidence="1" id="KW-0812">Transmembrane</keyword>
<evidence type="ECO:0000313" key="2">
    <source>
        <dbReference type="EMBL" id="VAW94165.1"/>
    </source>
</evidence>
<feature type="transmembrane region" description="Helical" evidence="1">
    <location>
        <begin position="89"/>
        <end position="108"/>
    </location>
</feature>
<protein>
    <submittedName>
        <fullName evidence="2">Uncharacterized protein</fullName>
    </submittedName>
</protein>
<dbReference type="AlphaFoldDB" id="A0A3B0ZKX9"/>
<reference evidence="2" key="1">
    <citation type="submission" date="2018-06" db="EMBL/GenBank/DDBJ databases">
        <authorList>
            <person name="Zhirakovskaya E."/>
        </authorList>
    </citation>
    <scope>NUCLEOTIDE SEQUENCE</scope>
</reference>
<name>A0A3B0ZKX9_9ZZZZ</name>
<evidence type="ECO:0000256" key="1">
    <source>
        <dbReference type="SAM" id="Phobius"/>
    </source>
</evidence>
<keyword evidence="1" id="KW-0472">Membrane</keyword>
<accession>A0A3B0ZKX9</accession>
<organism evidence="2">
    <name type="scientific">hydrothermal vent metagenome</name>
    <dbReference type="NCBI Taxonomy" id="652676"/>
    <lineage>
        <taxon>unclassified sequences</taxon>
        <taxon>metagenomes</taxon>
        <taxon>ecological metagenomes</taxon>
    </lineage>
</organism>
<sequence>MKLELKQKKLFAGERQFRFKDKTTLNIISKTLKTHKEYLIDIVAIDPKLKSHFIFAKKPLVSFIVFVNISLIFYLTPVLNSFPIAYKNWGTAAAIILTLISLIIFMVYTRHDKVLVSRHSKVPLVRFYNGLPNKKAFKEFIKVVQTEGQRRFEHLKLNLQQQRAGELKTIRRVLEQGGITAKQYDHAKNKLLNLSDK</sequence>
<gene>
    <name evidence="2" type="ORF">MNBD_GAMMA23-2191</name>
</gene>